<feature type="compositionally biased region" description="Basic and acidic residues" evidence="1">
    <location>
        <begin position="261"/>
        <end position="273"/>
    </location>
</feature>
<feature type="compositionally biased region" description="Basic and acidic residues" evidence="1">
    <location>
        <begin position="397"/>
        <end position="406"/>
    </location>
</feature>
<name>A0A1X7S3Q3_ZYMT9</name>
<feature type="compositionally biased region" description="Polar residues" evidence="1">
    <location>
        <begin position="437"/>
        <end position="447"/>
    </location>
</feature>
<feature type="region of interest" description="Disordered" evidence="1">
    <location>
        <begin position="353"/>
        <end position="447"/>
    </location>
</feature>
<reference evidence="2 3" key="1">
    <citation type="submission" date="2016-06" db="EMBL/GenBank/DDBJ databases">
        <authorList>
            <person name="Kjaerup R.B."/>
            <person name="Dalgaard T.S."/>
            <person name="Juul-Madsen H.R."/>
        </authorList>
    </citation>
    <scope>NUCLEOTIDE SEQUENCE [LARGE SCALE GENOMIC DNA]</scope>
</reference>
<evidence type="ECO:0000313" key="2">
    <source>
        <dbReference type="EMBL" id="SMQ54269.1"/>
    </source>
</evidence>
<feature type="compositionally biased region" description="Basic residues" evidence="1">
    <location>
        <begin position="245"/>
        <end position="254"/>
    </location>
</feature>
<accession>A0A1X7S3Q3</accession>
<evidence type="ECO:0000313" key="3">
    <source>
        <dbReference type="Proteomes" id="UP000215127"/>
    </source>
</evidence>
<dbReference type="EMBL" id="LT853700">
    <property type="protein sequence ID" value="SMQ54269.1"/>
    <property type="molecule type" value="Genomic_DNA"/>
</dbReference>
<organism evidence="2 3">
    <name type="scientific">Zymoseptoria tritici (strain ST99CH_3D7)</name>
    <dbReference type="NCBI Taxonomy" id="1276538"/>
    <lineage>
        <taxon>Eukaryota</taxon>
        <taxon>Fungi</taxon>
        <taxon>Dikarya</taxon>
        <taxon>Ascomycota</taxon>
        <taxon>Pezizomycotina</taxon>
        <taxon>Dothideomycetes</taxon>
        <taxon>Dothideomycetidae</taxon>
        <taxon>Mycosphaerellales</taxon>
        <taxon>Mycosphaerellaceae</taxon>
        <taxon>Zymoseptoria</taxon>
    </lineage>
</organism>
<feature type="compositionally biased region" description="Polar residues" evidence="1">
    <location>
        <begin position="45"/>
        <end position="54"/>
    </location>
</feature>
<dbReference type="AlphaFoldDB" id="A0A1X7S3Q3"/>
<sequence length="447" mass="49420">MARSKAPKPSQITVEISSDEEEPRLRGPLRGLNPQKNMLPPAATPASTIETPQSDAGGEKHLTRGSRHGRSDVSYNMKYHPMDVVTRPNSKAVRERSGSALARDDDDDEESDLSLPGETDEEEEESSSSDDEQVRRPRQRVALTPRTPDPNAVRYSSRAEARKPVLYNTKCHPQDYCIDGYKHKAILPTPADDEDDRPRPSQKRKRAQSPVEVYSDDDAEVDESIPARGPPRKALKSIQNNNQRSKGKKKHRATKSTVMNESDHEESHKSAGDGHVDLMTLIGDVLSENSADGGQPEDTLQKIPAWIEDKFAFEHREDPNATLTKDMAKNMLLDYAQSHYGVPIIIRKPYLNQTCGPQRDESTTSSRTIAEDSAKETPAGTLVEGSKPEAPPPASTDNHDVEHASQFEEQMAITDLPPSSWSSLRPAESDPDLLSTAEPSPQQSSEL</sequence>
<protein>
    <submittedName>
        <fullName evidence="2">Uncharacterized protein</fullName>
    </submittedName>
</protein>
<feature type="compositionally biased region" description="Acidic residues" evidence="1">
    <location>
        <begin position="104"/>
        <end position="131"/>
    </location>
</feature>
<dbReference type="Proteomes" id="UP000215127">
    <property type="component" value="Chromosome 9"/>
</dbReference>
<proteinExistence type="predicted"/>
<gene>
    <name evidence="2" type="ORF">ZT3D7_G9424</name>
</gene>
<feature type="compositionally biased region" description="Acidic residues" evidence="1">
    <location>
        <begin position="214"/>
        <end position="223"/>
    </location>
</feature>
<evidence type="ECO:0000256" key="1">
    <source>
        <dbReference type="SAM" id="MobiDB-lite"/>
    </source>
</evidence>
<feature type="region of interest" description="Disordered" evidence="1">
    <location>
        <begin position="1"/>
        <end position="273"/>
    </location>
</feature>
<keyword evidence="3" id="KW-1185">Reference proteome</keyword>